<evidence type="ECO:0000259" key="1">
    <source>
        <dbReference type="PROSITE" id="PS50181"/>
    </source>
</evidence>
<sequence>MSTFESLPVELVADILGELDIATLITVSSLSRRLRAIASDSSLNPWRRPILRTMCNPDGDGEYEPKLRHLSVRHTVPRQNWVEILTLGKAEYILYEMTLPNLKETEWEECFRRRFLPGWIKWKTSTWKAAYLKCVIFGVRSILHRVWHRSHSSCTADEAWTKYILLNRNGSANLLDASSRNHSPMNTFHEIKLQNNVAHLPTHVRLVVEFRDVRIIALGVLSKPRSYFSINQNARLLLHPPGMTKGDDEVASAQAGHVSEGSDESFPPVLETPLPIRVAHPINVKDVYRPLTHPLPSPCHANYPFYTFGGEDKRWLGNEEMEEGGRQWIGPMMLTAQLINPQTKQHLEDGPPLQDLDLVVGPGRTQFSSLSWADLTAIAPWLELTAKINGQGLGH</sequence>
<dbReference type="EMBL" id="ML145090">
    <property type="protein sequence ID" value="TBU63141.1"/>
    <property type="molecule type" value="Genomic_DNA"/>
</dbReference>
<dbReference type="InterPro" id="IPR036047">
    <property type="entry name" value="F-box-like_dom_sf"/>
</dbReference>
<dbReference type="PROSITE" id="PS50181">
    <property type="entry name" value="FBOX"/>
    <property type="match status" value="1"/>
</dbReference>
<dbReference type="SUPFAM" id="SSF81383">
    <property type="entry name" value="F-box domain"/>
    <property type="match status" value="1"/>
</dbReference>
<keyword evidence="3" id="KW-1185">Reference proteome</keyword>
<proteinExistence type="predicted"/>
<name>A0A4Q9Q819_9APHY</name>
<accession>A0A4Q9Q819</accession>
<dbReference type="Pfam" id="PF12937">
    <property type="entry name" value="F-box-like"/>
    <property type="match status" value="1"/>
</dbReference>
<dbReference type="Gene3D" id="1.20.1280.50">
    <property type="match status" value="1"/>
</dbReference>
<organism evidence="2 3">
    <name type="scientific">Dichomitus squalens</name>
    <dbReference type="NCBI Taxonomy" id="114155"/>
    <lineage>
        <taxon>Eukaryota</taxon>
        <taxon>Fungi</taxon>
        <taxon>Dikarya</taxon>
        <taxon>Basidiomycota</taxon>
        <taxon>Agaricomycotina</taxon>
        <taxon>Agaricomycetes</taxon>
        <taxon>Polyporales</taxon>
        <taxon>Polyporaceae</taxon>
        <taxon>Dichomitus</taxon>
    </lineage>
</organism>
<dbReference type="Proteomes" id="UP000292082">
    <property type="component" value="Unassembled WGS sequence"/>
</dbReference>
<protein>
    <recommendedName>
        <fullName evidence="1">F-box domain-containing protein</fullName>
    </recommendedName>
</protein>
<feature type="domain" description="F-box" evidence="1">
    <location>
        <begin position="1"/>
        <end position="49"/>
    </location>
</feature>
<evidence type="ECO:0000313" key="2">
    <source>
        <dbReference type="EMBL" id="TBU63141.1"/>
    </source>
</evidence>
<dbReference type="AlphaFoldDB" id="A0A4Q9Q819"/>
<reference evidence="2 3" key="1">
    <citation type="submission" date="2019-01" db="EMBL/GenBank/DDBJ databases">
        <title>Draft genome sequences of three monokaryotic isolates of the white-rot basidiomycete fungus Dichomitus squalens.</title>
        <authorList>
            <consortium name="DOE Joint Genome Institute"/>
            <person name="Lopez S.C."/>
            <person name="Andreopoulos B."/>
            <person name="Pangilinan J."/>
            <person name="Lipzen A."/>
            <person name="Riley R."/>
            <person name="Ahrendt S."/>
            <person name="Ng V."/>
            <person name="Barry K."/>
            <person name="Daum C."/>
            <person name="Grigoriev I.V."/>
            <person name="Hilden K.S."/>
            <person name="Makela M.R."/>
            <person name="de Vries R.P."/>
        </authorList>
    </citation>
    <scope>NUCLEOTIDE SEQUENCE [LARGE SCALE GENOMIC DNA]</scope>
    <source>
        <strain evidence="2 3">CBS 464.89</strain>
    </source>
</reference>
<dbReference type="STRING" id="114155.A0A4Q9Q819"/>
<gene>
    <name evidence="2" type="ORF">BD310DRAFT_809238</name>
</gene>
<evidence type="ECO:0000313" key="3">
    <source>
        <dbReference type="Proteomes" id="UP000292082"/>
    </source>
</evidence>
<dbReference type="InterPro" id="IPR001810">
    <property type="entry name" value="F-box_dom"/>
</dbReference>